<comment type="caution">
    <text evidence="2">The sequence shown here is derived from an EMBL/GenBank/DDBJ whole genome shotgun (WGS) entry which is preliminary data.</text>
</comment>
<dbReference type="Gene3D" id="1.20.1440.90">
    <property type="entry name" value="Phosphoenolpyruvate/pyruvate domain"/>
    <property type="match status" value="1"/>
</dbReference>
<dbReference type="EMBL" id="BQNB010017504">
    <property type="protein sequence ID" value="GJT63962.1"/>
    <property type="molecule type" value="Genomic_DNA"/>
</dbReference>
<sequence>MHTFYQRHPSGHRWTKDHPLEQVIRNPSQSIRTKRQLETDGEICMFTLTVSRTKPKNIKEAMADSAWIEAMQEELHQNKRDEENTVILARLEATRLFIAYASHKSFPVYQMDFKTVFVNGPLKEEVYVNHPDGFVDPHHPDKVYRLKKALYGLKQDPRAWYDELSNFLVSKGFSKGSIDPTMFITKKEEDILLVKIYVDDIIFGTTNPKLSKRFEKLMHNKFEMSMMGELKFFLGIQIRQSLRGIFINQAKYAQEILKKRGGDKLVSWSSKKQDCNSMLQRKPTIAISCKPVQHSRTKHIDVRYHFIKEQEKGIVELFFVGTEYQLAGLFTKALPEDRFKYLVRRLGLDDGVAASFQRSQIYKPHAHTQAFKEELGPFHVNSDGKILYRNDYAWNNVPDAQHSDMEPWKNLDPYTSTVMGRHSTATTMHGIMLLLESPVLEFMQSPFPILGSLSLFQNPNINQCMGGNAAMGWLGRYAVKSYMERILSHGFFNAGPVQFTFESDYNFIFLESTSLSSCFLSLLSYVKSLCACGDQAIADGSLFNFLRQVCTFGLSFVRLDIRQEYDRHTDSNILAVSPANQDLATSDAIKIARKVDPQGFNNDKNEYAGEKTFGVLAKIDLIDKGTDSVDVSCVLNQSLL</sequence>
<dbReference type="PANTHER" id="PTHR11566:SF159">
    <property type="entry name" value="PHRAGMOPLASTIN DRP1A"/>
    <property type="match status" value="1"/>
</dbReference>
<dbReference type="Pfam" id="PF07727">
    <property type="entry name" value="RVT_2"/>
    <property type="match status" value="1"/>
</dbReference>
<dbReference type="PANTHER" id="PTHR11566">
    <property type="entry name" value="DYNAMIN"/>
    <property type="match status" value="1"/>
</dbReference>
<dbReference type="SUPFAM" id="SSF51621">
    <property type="entry name" value="Phosphoenolpyruvate/pyruvate domain"/>
    <property type="match status" value="1"/>
</dbReference>
<evidence type="ECO:0000313" key="2">
    <source>
        <dbReference type="EMBL" id="GJT63962.1"/>
    </source>
</evidence>
<feature type="domain" description="Reverse transcriptase Ty1/copia-type" evidence="1">
    <location>
        <begin position="88"/>
        <end position="259"/>
    </location>
</feature>
<dbReference type="Gene3D" id="3.40.50.300">
    <property type="entry name" value="P-loop containing nucleotide triphosphate hydrolases"/>
    <property type="match status" value="1"/>
</dbReference>
<dbReference type="InterPro" id="IPR013103">
    <property type="entry name" value="RVT_2"/>
</dbReference>
<dbReference type="Proteomes" id="UP001151760">
    <property type="component" value="Unassembled WGS sequence"/>
</dbReference>
<dbReference type="Pfam" id="PF00311">
    <property type="entry name" value="PEPcase"/>
    <property type="match status" value="1"/>
</dbReference>
<gene>
    <name evidence="2" type="ORF">Tco_1015442</name>
</gene>
<dbReference type="SUPFAM" id="SSF56672">
    <property type="entry name" value="DNA/RNA polymerases"/>
    <property type="match status" value="1"/>
</dbReference>
<protein>
    <submittedName>
        <fullName evidence="2">Retrovirus-related pol polyprotein from transposon TNT 1-94</fullName>
    </submittedName>
</protein>
<organism evidence="2 3">
    <name type="scientific">Tanacetum coccineum</name>
    <dbReference type="NCBI Taxonomy" id="301880"/>
    <lineage>
        <taxon>Eukaryota</taxon>
        <taxon>Viridiplantae</taxon>
        <taxon>Streptophyta</taxon>
        <taxon>Embryophyta</taxon>
        <taxon>Tracheophyta</taxon>
        <taxon>Spermatophyta</taxon>
        <taxon>Magnoliopsida</taxon>
        <taxon>eudicotyledons</taxon>
        <taxon>Gunneridae</taxon>
        <taxon>Pentapetalae</taxon>
        <taxon>asterids</taxon>
        <taxon>campanulids</taxon>
        <taxon>Asterales</taxon>
        <taxon>Asteraceae</taxon>
        <taxon>Asteroideae</taxon>
        <taxon>Anthemideae</taxon>
        <taxon>Anthemidinae</taxon>
        <taxon>Tanacetum</taxon>
    </lineage>
</organism>
<evidence type="ECO:0000259" key="1">
    <source>
        <dbReference type="Pfam" id="PF07727"/>
    </source>
</evidence>
<dbReference type="InterPro" id="IPR043502">
    <property type="entry name" value="DNA/RNA_pol_sf"/>
</dbReference>
<keyword evidence="3" id="KW-1185">Reference proteome</keyword>
<proteinExistence type="predicted"/>
<dbReference type="InterPro" id="IPR022812">
    <property type="entry name" value="Dynamin"/>
</dbReference>
<dbReference type="InterPro" id="IPR027417">
    <property type="entry name" value="P-loop_NTPase"/>
</dbReference>
<accession>A0ABQ5FKX5</accession>
<name>A0ABQ5FKX5_9ASTR</name>
<dbReference type="CDD" id="cd09272">
    <property type="entry name" value="RNase_HI_RT_Ty1"/>
    <property type="match status" value="1"/>
</dbReference>
<dbReference type="InterPro" id="IPR021135">
    <property type="entry name" value="PEP_COase"/>
</dbReference>
<evidence type="ECO:0000313" key="3">
    <source>
        <dbReference type="Proteomes" id="UP001151760"/>
    </source>
</evidence>
<dbReference type="InterPro" id="IPR015813">
    <property type="entry name" value="Pyrv/PenolPyrv_kinase-like_dom"/>
</dbReference>
<reference evidence="2" key="1">
    <citation type="journal article" date="2022" name="Int. J. Mol. Sci.">
        <title>Draft Genome of Tanacetum Coccineum: Genomic Comparison of Closely Related Tanacetum-Family Plants.</title>
        <authorList>
            <person name="Yamashiro T."/>
            <person name="Shiraishi A."/>
            <person name="Nakayama K."/>
            <person name="Satake H."/>
        </authorList>
    </citation>
    <scope>NUCLEOTIDE SEQUENCE</scope>
</reference>
<dbReference type="SUPFAM" id="SSF52540">
    <property type="entry name" value="P-loop containing nucleoside triphosphate hydrolases"/>
    <property type="match status" value="1"/>
</dbReference>
<reference evidence="2" key="2">
    <citation type="submission" date="2022-01" db="EMBL/GenBank/DDBJ databases">
        <authorList>
            <person name="Yamashiro T."/>
            <person name="Shiraishi A."/>
            <person name="Satake H."/>
            <person name="Nakayama K."/>
        </authorList>
    </citation>
    <scope>NUCLEOTIDE SEQUENCE</scope>
</reference>